<dbReference type="Gene3D" id="3.20.20.140">
    <property type="entry name" value="Metal-dependent hydrolases"/>
    <property type="match status" value="1"/>
</dbReference>
<evidence type="ECO:0000256" key="1">
    <source>
        <dbReference type="ARBA" id="ARBA00022741"/>
    </source>
</evidence>
<reference evidence="3" key="1">
    <citation type="submission" date="2021-02" db="EMBL/GenBank/DDBJ databases">
        <authorList>
            <person name="Dougan E. K."/>
            <person name="Rhodes N."/>
            <person name="Thang M."/>
            <person name="Chan C."/>
        </authorList>
    </citation>
    <scope>NUCLEOTIDE SEQUENCE</scope>
</reference>
<gene>
    <name evidence="3" type="primary">COASY</name>
    <name evidence="3" type="ORF">SPIL2461_LOCUS7137</name>
</gene>
<evidence type="ECO:0000313" key="3">
    <source>
        <dbReference type="EMBL" id="CAE7312914.1"/>
    </source>
</evidence>
<dbReference type="GO" id="GO:0015937">
    <property type="term" value="P:coenzyme A biosynthetic process"/>
    <property type="evidence" value="ECO:0007669"/>
    <property type="project" value="InterPro"/>
</dbReference>
<evidence type="ECO:0000256" key="2">
    <source>
        <dbReference type="ARBA" id="ARBA00022840"/>
    </source>
</evidence>
<dbReference type="EMBL" id="CAJNIZ010011112">
    <property type="protein sequence ID" value="CAE7312914.1"/>
    <property type="molecule type" value="Genomic_DNA"/>
</dbReference>
<dbReference type="PROSITE" id="PS51219">
    <property type="entry name" value="DPCK"/>
    <property type="match status" value="1"/>
</dbReference>
<dbReference type="SUPFAM" id="SSF89550">
    <property type="entry name" value="PHP domain-like"/>
    <property type="match status" value="1"/>
</dbReference>
<dbReference type="Pfam" id="PF13263">
    <property type="entry name" value="PHP_C"/>
    <property type="match status" value="1"/>
</dbReference>
<protein>
    <submittedName>
        <fullName evidence="3">COASY protein</fullName>
    </submittedName>
</protein>
<dbReference type="Gene3D" id="3.10.129.10">
    <property type="entry name" value="Hotdog Thioesterase"/>
    <property type="match status" value="1"/>
</dbReference>
<dbReference type="NCBIfam" id="TIGR00152">
    <property type="entry name" value="dephospho-CoA kinase"/>
    <property type="match status" value="1"/>
</dbReference>
<keyword evidence="2" id="KW-0067">ATP-binding</keyword>
<dbReference type="PANTHER" id="PTHR10695">
    <property type="entry name" value="DEPHOSPHO-COA KINASE-RELATED"/>
    <property type="match status" value="1"/>
</dbReference>
<dbReference type="Gene3D" id="3.40.50.300">
    <property type="entry name" value="P-loop containing nucleotide triphosphate hydrolases"/>
    <property type="match status" value="1"/>
</dbReference>
<dbReference type="SUPFAM" id="SSF54637">
    <property type="entry name" value="Thioesterase/thiol ester dehydrase-isomerase"/>
    <property type="match status" value="1"/>
</dbReference>
<proteinExistence type="inferred from homology"/>
<dbReference type="InterPro" id="IPR027417">
    <property type="entry name" value="P-loop_NTPase"/>
</dbReference>
<dbReference type="PANTHER" id="PTHR10695:SF46">
    <property type="entry name" value="BIFUNCTIONAL COENZYME A SYNTHASE-RELATED"/>
    <property type="match status" value="1"/>
</dbReference>
<dbReference type="Proteomes" id="UP000649617">
    <property type="component" value="Unassembled WGS sequence"/>
</dbReference>
<keyword evidence="4" id="KW-1185">Reference proteome</keyword>
<dbReference type="InterPro" id="IPR001977">
    <property type="entry name" value="Depp_CoAkinase"/>
</dbReference>
<organism evidence="3 4">
    <name type="scientific">Symbiodinium pilosum</name>
    <name type="common">Dinoflagellate</name>
    <dbReference type="NCBI Taxonomy" id="2952"/>
    <lineage>
        <taxon>Eukaryota</taxon>
        <taxon>Sar</taxon>
        <taxon>Alveolata</taxon>
        <taxon>Dinophyceae</taxon>
        <taxon>Suessiales</taxon>
        <taxon>Symbiodiniaceae</taxon>
        <taxon>Symbiodinium</taxon>
    </lineage>
</organism>
<comment type="caution">
    <text evidence="3">The sequence shown here is derived from an EMBL/GenBank/DDBJ whole genome shotgun (WGS) entry which is preliminary data.</text>
</comment>
<name>A0A812NMS5_SYMPI</name>
<sequence length="612" mass="65910">MAGATGASATTLTNNSGHQVVQRSIQYRFTCRCMTDLSAAICLDKLNFNAISKSTAAQTLGDWGAHVIDADKLGHRAYLAGTRAFDQVVATFGQDTVGEDGEIDRRVLGGKVFGQADRLKALTDIVWPAIRSMAAQEISQVQQKQPQQPIVLEAAVLIEAGWQDLVDMLWVCVVDREIAVARACARDGFEPSAVEARIDAQLTNEERIAAADAVSGYTVILDLHAHSIKSDDGRAKVQNYCQWIKTRNIPIDGFVLTEHRQFDNESDYSDLAAKHGITILKGSEVETEYGHVLVFGVTKTLQEAFDFTNIHLALADVIAACDAHGAVAVPCHPGRKRVGMAAHLEEHGVPAGVNIVEVYNGGSRGAEDQVAQDMATEQNYLGIGGSDAHIVSHIGRCATKFEDTIHNEQELVNALKAGRFEAIKLQQALADYAIACGETAAKFTNPEDPDFQAPPTIASSFHRYQHSDPGEATVMTVNTIADVEFGVELPSVSPDTSLANVKRFVVAAGWDSPRFTDHAAAKEQGLPGALVPGIMSQGFLSAMIHHWAPSAEVKLVDTVFRAPCIVDEQYSINGVVTDLDEDTGEVEIDLTVTNEAGENRVFGTAKVLIPVS</sequence>
<dbReference type="InterPro" id="IPR016195">
    <property type="entry name" value="Pol/histidinol_Pase-like"/>
</dbReference>
<dbReference type="HAMAP" id="MF_00376">
    <property type="entry name" value="Dephospho_CoA_kinase"/>
    <property type="match status" value="1"/>
</dbReference>
<dbReference type="OrthoDB" id="247245at2759"/>
<accession>A0A812NMS5</accession>
<dbReference type="CDD" id="cd02022">
    <property type="entry name" value="DPCK"/>
    <property type="match status" value="1"/>
</dbReference>
<dbReference type="CDD" id="cd07432">
    <property type="entry name" value="PHP_HisPPase"/>
    <property type="match status" value="1"/>
</dbReference>
<keyword evidence="1" id="KW-0547">Nucleotide-binding</keyword>
<dbReference type="GO" id="GO:0004140">
    <property type="term" value="F:dephospho-CoA kinase activity"/>
    <property type="evidence" value="ECO:0007669"/>
    <property type="project" value="InterPro"/>
</dbReference>
<dbReference type="SUPFAM" id="SSF52540">
    <property type="entry name" value="P-loop containing nucleoside triphosphate hydrolases"/>
    <property type="match status" value="1"/>
</dbReference>
<dbReference type="Pfam" id="PF01121">
    <property type="entry name" value="CoaE"/>
    <property type="match status" value="1"/>
</dbReference>
<dbReference type="AlphaFoldDB" id="A0A812NMS5"/>
<dbReference type="GO" id="GO:0005524">
    <property type="term" value="F:ATP binding"/>
    <property type="evidence" value="ECO:0007669"/>
    <property type="project" value="UniProtKB-KW"/>
</dbReference>
<dbReference type="InterPro" id="IPR029069">
    <property type="entry name" value="HotDog_dom_sf"/>
</dbReference>
<evidence type="ECO:0000313" key="4">
    <source>
        <dbReference type="Proteomes" id="UP000649617"/>
    </source>
</evidence>